<gene>
    <name evidence="2" type="ORF">RUM44_006493</name>
</gene>
<evidence type="ECO:0000313" key="3">
    <source>
        <dbReference type="Proteomes" id="UP001359485"/>
    </source>
</evidence>
<evidence type="ECO:0000256" key="1">
    <source>
        <dbReference type="SAM" id="MobiDB-lite"/>
    </source>
</evidence>
<protein>
    <submittedName>
        <fullName evidence="2">Uncharacterized protein</fullName>
    </submittedName>
</protein>
<name>A0ABR1AIB8_POLSC</name>
<organism evidence="2 3">
    <name type="scientific">Polyplax serrata</name>
    <name type="common">Common mouse louse</name>
    <dbReference type="NCBI Taxonomy" id="468196"/>
    <lineage>
        <taxon>Eukaryota</taxon>
        <taxon>Metazoa</taxon>
        <taxon>Ecdysozoa</taxon>
        <taxon>Arthropoda</taxon>
        <taxon>Hexapoda</taxon>
        <taxon>Insecta</taxon>
        <taxon>Pterygota</taxon>
        <taxon>Neoptera</taxon>
        <taxon>Paraneoptera</taxon>
        <taxon>Psocodea</taxon>
        <taxon>Troctomorpha</taxon>
        <taxon>Phthiraptera</taxon>
        <taxon>Anoplura</taxon>
        <taxon>Polyplacidae</taxon>
        <taxon>Polyplax</taxon>
    </lineage>
</organism>
<accession>A0ABR1AIB8</accession>
<evidence type="ECO:0000313" key="2">
    <source>
        <dbReference type="EMBL" id="KAK6620093.1"/>
    </source>
</evidence>
<dbReference type="Proteomes" id="UP001359485">
    <property type="component" value="Unassembled WGS sequence"/>
</dbReference>
<keyword evidence="3" id="KW-1185">Reference proteome</keyword>
<comment type="caution">
    <text evidence="2">The sequence shown here is derived from an EMBL/GenBank/DDBJ whole genome shotgun (WGS) entry which is preliminary data.</text>
</comment>
<dbReference type="EMBL" id="JAWJWF010000048">
    <property type="protein sequence ID" value="KAK6620093.1"/>
    <property type="molecule type" value="Genomic_DNA"/>
</dbReference>
<reference evidence="2 3" key="1">
    <citation type="submission" date="2023-09" db="EMBL/GenBank/DDBJ databases">
        <title>Genomes of two closely related lineages of the louse Polyplax serrata with different host specificities.</title>
        <authorList>
            <person name="Martinu J."/>
            <person name="Tarabai H."/>
            <person name="Stefka J."/>
            <person name="Hypsa V."/>
        </authorList>
    </citation>
    <scope>NUCLEOTIDE SEQUENCE [LARGE SCALE GENOMIC DNA]</scope>
    <source>
        <strain evidence="2">98ZLc_SE</strain>
    </source>
</reference>
<proteinExistence type="predicted"/>
<feature type="compositionally biased region" description="Basic and acidic residues" evidence="1">
    <location>
        <begin position="17"/>
        <end position="34"/>
    </location>
</feature>
<sequence length="104" mass="12474">MVKQKDLSARNQNENSLEERRENGNVKGRPDEGRQTTLKEFSEELLYRKLSLINFHFEPVRRERELNENALQIEILKEHERAFLDENRRNSILYASNRFTLLSL</sequence>
<feature type="region of interest" description="Disordered" evidence="1">
    <location>
        <begin position="1"/>
        <end position="35"/>
    </location>
</feature>